<dbReference type="SUPFAM" id="SSF48371">
    <property type="entry name" value="ARM repeat"/>
    <property type="match status" value="1"/>
</dbReference>
<name>A0AAN6N7V1_9PEZI</name>
<feature type="compositionally biased region" description="Acidic residues" evidence="3">
    <location>
        <begin position="1609"/>
        <end position="1643"/>
    </location>
</feature>
<dbReference type="InterPro" id="IPR039662">
    <property type="entry name" value="Cohesin_Scc3/SA"/>
</dbReference>
<protein>
    <submittedName>
        <fullName evidence="5">UreD urease accessory protein-domain-containing protein</fullName>
    </submittedName>
</protein>
<sequence length="1643" mass="183111">MNSPFPKSSSVAGQGRVVAKLLPGAHDISGLETITYQYPLKLITPSRPSETKSVLVFLLSYGGGLVGGDNVHLTIDVLARAKLSIVTQGHTKIFKSVTPDIVTRQTLEVRIAPGAALCLLPDPVQPFEGSVYEQVQIFRLAKDASLCLLDWVTQGRTARGEDWSFVRWVGRNEIWTVTDHDSANGAVKDKGRLLVRDAVILDSKQPQDAQLKNLRESMHGMAIFGTLILRGPLVKDLGDFFLAEFAALPRLGARDFRSDETKRLEAGDKTSPLERWRAERIWMEKESKLLWSAANVRGCVVVKFGAPSVEAGRLWVGSMLIQEGSTAKNFGDHALICLKHNGHNRRASQGRRSIGVVGPARQNNPAIRSHPFPPRRRVNCLKSRCRSHCQHLQKTRRSSNGMISSRPPLMETSVNNATSSPAPSSTAARRSGRVAKPVQKFTPDAPAKRKRAAEHDDEDDDVENESPDGGDEVSDVDDDDSAVEEPRRKPKKRAPSQPAKTRKPAAKKPKINGEASAPAGTNGMNHIARLPSRPKKTAPVAIARPNANGLYSQSRLPLFAPLLSSKIFSSGEDADTVAADWFNKYQADEAEAVAELVNCILLCAGCDRPVTVDDIQDPENCQNRLADLQNVYAEEGITDYPLVSRSRSSRSFRDLLVGFIKSLVTLMHETEVLYKDPALWENIARWVASMSSSTQRPFRHTATTVALAMETSLADVAKKLDERITKTTQQLDAEKSRRGGNKEKLAAIKENLAEAERNREMCGDHIKDNFDTIFIHRYRDIDPKIRTECIEALGLWIWNLPTVFMSAEYLRYLGWMLTDEVGAIRHEIIKQLMRILKRDAEKIGHFIDRFRPRLVEMATRDLDTTVRVSAISLMEILKNTGMLEPDEIDSIARLVFDSDIRVRRAIVDFFAGCVNDSIETRVESIGGADVVDELFGDEDTEEFNSPRRDWITIKCLAELLAAYDAQLEEEQETAPPRSLDVAVDIIQAVAPDTRISLAAQVLYDKIEHVKNWELLAGYLLYDHTASSKSRSKSKKNSTETVLRDAVAPVGKEEHILLEILASSAKLSLSQSGGEVAPDKSRRKHRPDAGESAEDSAIHLAAAIPRLLNKFGADAGDAVIVLRLDSFLDLDIFQQLRQDSTTYTRLLDEVCRQFQRHIHRGVLTEATAALLHARKCDELQEIANDKITELWETLINALRHFDKAHELGTRNNLDIDTIAQLGNVLFKMAKLASIANPIEVLDAEGTIDGSEAPTIELLVRLVHRGMIDQVDEELDDLEDEAVSFAIKSVHFYFMWRVRLLLDAVLSGNDLSSDEIDSLNKLRKTYETNLVYTFSSRGTNDDLRLFSTGALCDLHLLFSNFRDSIKEHLPDGLERKYALLQVLLEPIPNGLVNELLEIYDAAERAFAKCLKKTLAEPAEDEDPIDLEESDSDSDDDNNPEEENASPIVQKAKELKTEKALIELAAKLVMCMNGKMLDQTTTTTGGGTQAGRVKKRMLRNQHKLGGNLREVLAYMDDSKRMPRALAEKKPKQKGKGSKQQKTQQKGQTNGSGNNKGKKKGGQLSEEVITVAGDDTSDEELSEHEDAEIEEIRATIEDFDHEHEHEHEHPEPDPEEEEEENENEDGGDDRDEREDEHMDEAESILGD</sequence>
<dbReference type="PROSITE" id="PS51425">
    <property type="entry name" value="SCD"/>
    <property type="match status" value="1"/>
</dbReference>
<dbReference type="GO" id="GO:0008278">
    <property type="term" value="C:cohesin complex"/>
    <property type="evidence" value="ECO:0007669"/>
    <property type="project" value="TreeGrafter"/>
</dbReference>
<feature type="compositionally biased region" description="Low complexity" evidence="3">
    <location>
        <begin position="417"/>
        <end position="429"/>
    </location>
</feature>
<dbReference type="GO" id="GO:0007062">
    <property type="term" value="P:sister chromatid cohesion"/>
    <property type="evidence" value="ECO:0007669"/>
    <property type="project" value="UniProtKB-ARBA"/>
</dbReference>
<feature type="compositionally biased region" description="Basic residues" evidence="3">
    <location>
        <begin position="488"/>
        <end position="510"/>
    </location>
</feature>
<feature type="compositionally biased region" description="Basic and acidic residues" evidence="3">
    <location>
        <begin position="1586"/>
        <end position="1608"/>
    </location>
</feature>
<dbReference type="Gene3D" id="1.25.10.10">
    <property type="entry name" value="Leucine-rich Repeat Variant"/>
    <property type="match status" value="1"/>
</dbReference>
<dbReference type="Proteomes" id="UP001303473">
    <property type="component" value="Unassembled WGS sequence"/>
</dbReference>
<dbReference type="EMBL" id="MU853792">
    <property type="protein sequence ID" value="KAK3940750.1"/>
    <property type="molecule type" value="Genomic_DNA"/>
</dbReference>
<feature type="region of interest" description="Disordered" evidence="3">
    <location>
        <begin position="344"/>
        <end position="375"/>
    </location>
</feature>
<evidence type="ECO:0000313" key="5">
    <source>
        <dbReference type="EMBL" id="KAK3940750.1"/>
    </source>
</evidence>
<feature type="coiled-coil region" evidence="2">
    <location>
        <begin position="717"/>
        <end position="758"/>
    </location>
</feature>
<evidence type="ECO:0000256" key="2">
    <source>
        <dbReference type="SAM" id="Coils"/>
    </source>
</evidence>
<dbReference type="PANTHER" id="PTHR11199">
    <property type="entry name" value="STROMAL ANTIGEN"/>
    <property type="match status" value="1"/>
</dbReference>
<keyword evidence="6" id="KW-1185">Reference proteome</keyword>
<accession>A0AAN6N7V1</accession>
<dbReference type="PANTHER" id="PTHR11199:SF0">
    <property type="entry name" value="LD34181P-RELATED"/>
    <property type="match status" value="1"/>
</dbReference>
<dbReference type="InterPro" id="IPR016024">
    <property type="entry name" value="ARM-type_fold"/>
</dbReference>
<evidence type="ECO:0000313" key="6">
    <source>
        <dbReference type="Proteomes" id="UP001303473"/>
    </source>
</evidence>
<dbReference type="GO" id="GO:0003682">
    <property type="term" value="F:chromatin binding"/>
    <property type="evidence" value="ECO:0007669"/>
    <property type="project" value="TreeGrafter"/>
</dbReference>
<dbReference type="HAMAP" id="MF_01384">
    <property type="entry name" value="UreD"/>
    <property type="match status" value="1"/>
</dbReference>
<gene>
    <name evidence="5" type="ORF">QBC46DRAFT_434056</name>
</gene>
<dbReference type="GO" id="GO:0000785">
    <property type="term" value="C:chromatin"/>
    <property type="evidence" value="ECO:0007669"/>
    <property type="project" value="TreeGrafter"/>
</dbReference>
<dbReference type="GO" id="GO:0016151">
    <property type="term" value="F:nickel cation binding"/>
    <property type="evidence" value="ECO:0007669"/>
    <property type="project" value="InterPro"/>
</dbReference>
<dbReference type="Pfam" id="PF01774">
    <property type="entry name" value="UreD"/>
    <property type="match status" value="1"/>
</dbReference>
<dbReference type="Pfam" id="PF08514">
    <property type="entry name" value="STAG"/>
    <property type="match status" value="1"/>
</dbReference>
<dbReference type="InterPro" id="IPR002669">
    <property type="entry name" value="UreD"/>
</dbReference>
<evidence type="ECO:0000256" key="1">
    <source>
        <dbReference type="ARBA" id="ARBA00023186"/>
    </source>
</evidence>
<organism evidence="5 6">
    <name type="scientific">Diplogelasinospora grovesii</name>
    <dbReference type="NCBI Taxonomy" id="303347"/>
    <lineage>
        <taxon>Eukaryota</taxon>
        <taxon>Fungi</taxon>
        <taxon>Dikarya</taxon>
        <taxon>Ascomycota</taxon>
        <taxon>Pezizomycotina</taxon>
        <taxon>Sordariomycetes</taxon>
        <taxon>Sordariomycetidae</taxon>
        <taxon>Sordariales</taxon>
        <taxon>Diplogelasinosporaceae</taxon>
        <taxon>Diplogelasinospora</taxon>
    </lineage>
</organism>
<dbReference type="InterPro" id="IPR013721">
    <property type="entry name" value="STAG"/>
</dbReference>
<dbReference type="Pfam" id="PF21581">
    <property type="entry name" value="SCD"/>
    <property type="match status" value="1"/>
</dbReference>
<feature type="region of interest" description="Disordered" evidence="3">
    <location>
        <begin position="1070"/>
        <end position="1093"/>
    </location>
</feature>
<feature type="region of interest" description="Disordered" evidence="3">
    <location>
        <begin position="389"/>
        <end position="525"/>
    </location>
</feature>
<keyword evidence="1" id="KW-0143">Chaperone</keyword>
<keyword evidence="2" id="KW-0175">Coiled coil</keyword>
<dbReference type="InterPro" id="IPR011989">
    <property type="entry name" value="ARM-like"/>
</dbReference>
<dbReference type="GO" id="GO:0005634">
    <property type="term" value="C:nucleus"/>
    <property type="evidence" value="ECO:0007669"/>
    <property type="project" value="TreeGrafter"/>
</dbReference>
<dbReference type="InterPro" id="IPR020839">
    <property type="entry name" value="SCD"/>
</dbReference>
<evidence type="ECO:0000259" key="4">
    <source>
        <dbReference type="PROSITE" id="PS51425"/>
    </source>
</evidence>
<feature type="domain" description="SCD" evidence="4">
    <location>
        <begin position="774"/>
        <end position="857"/>
    </location>
</feature>
<dbReference type="Pfam" id="PF24571">
    <property type="entry name" value="HEAT_SCC3-SA"/>
    <property type="match status" value="1"/>
</dbReference>
<dbReference type="InterPro" id="IPR056396">
    <property type="entry name" value="HEAT_SCC3-SA"/>
</dbReference>
<feature type="compositionally biased region" description="Acidic residues" evidence="3">
    <location>
        <begin position="1415"/>
        <end position="1441"/>
    </location>
</feature>
<feature type="compositionally biased region" description="Acidic residues" evidence="3">
    <location>
        <begin position="455"/>
        <end position="483"/>
    </location>
</feature>
<feature type="compositionally biased region" description="Acidic residues" evidence="3">
    <location>
        <begin position="1571"/>
        <end position="1585"/>
    </location>
</feature>
<feature type="region of interest" description="Disordered" evidence="3">
    <location>
        <begin position="1512"/>
        <end position="1643"/>
    </location>
</feature>
<feature type="compositionally biased region" description="Low complexity" evidence="3">
    <location>
        <begin position="1536"/>
        <end position="1551"/>
    </location>
</feature>
<proteinExistence type="inferred from homology"/>
<feature type="region of interest" description="Disordered" evidence="3">
    <location>
        <begin position="1415"/>
        <end position="1449"/>
    </location>
</feature>
<comment type="caution">
    <text evidence="5">The sequence shown here is derived from an EMBL/GenBank/DDBJ whole genome shotgun (WGS) entry which is preliminary data.</text>
</comment>
<evidence type="ECO:0000256" key="3">
    <source>
        <dbReference type="SAM" id="MobiDB-lite"/>
    </source>
</evidence>
<feature type="compositionally biased region" description="Basic and acidic residues" evidence="3">
    <location>
        <begin position="1513"/>
        <end position="1526"/>
    </location>
</feature>
<reference evidence="6" key="1">
    <citation type="journal article" date="2023" name="Mol. Phylogenet. Evol.">
        <title>Genome-scale phylogeny and comparative genomics of the fungal order Sordariales.</title>
        <authorList>
            <person name="Hensen N."/>
            <person name="Bonometti L."/>
            <person name="Westerberg I."/>
            <person name="Brannstrom I.O."/>
            <person name="Guillou S."/>
            <person name="Cros-Aarteil S."/>
            <person name="Calhoun S."/>
            <person name="Haridas S."/>
            <person name="Kuo A."/>
            <person name="Mondo S."/>
            <person name="Pangilinan J."/>
            <person name="Riley R."/>
            <person name="LaButti K."/>
            <person name="Andreopoulos B."/>
            <person name="Lipzen A."/>
            <person name="Chen C."/>
            <person name="Yan M."/>
            <person name="Daum C."/>
            <person name="Ng V."/>
            <person name="Clum A."/>
            <person name="Steindorff A."/>
            <person name="Ohm R.A."/>
            <person name="Martin F."/>
            <person name="Silar P."/>
            <person name="Natvig D.O."/>
            <person name="Lalanne C."/>
            <person name="Gautier V."/>
            <person name="Ament-Velasquez S.L."/>
            <person name="Kruys A."/>
            <person name="Hutchinson M.I."/>
            <person name="Powell A.J."/>
            <person name="Barry K."/>
            <person name="Miller A.N."/>
            <person name="Grigoriev I.V."/>
            <person name="Debuchy R."/>
            <person name="Gladieux P."/>
            <person name="Hiltunen Thoren M."/>
            <person name="Johannesson H."/>
        </authorList>
    </citation>
    <scope>NUCLEOTIDE SEQUENCE [LARGE SCALE GENOMIC DNA]</scope>
    <source>
        <strain evidence="6">CBS 340.73</strain>
    </source>
</reference>